<protein>
    <recommendedName>
        <fullName evidence="3">Glycosyltransferase subfamily 4-like N-terminal domain-containing protein</fullName>
    </recommendedName>
</protein>
<comment type="caution">
    <text evidence="1">The sequence shown here is derived from an EMBL/GenBank/DDBJ whole genome shotgun (WGS) entry which is preliminary data.</text>
</comment>
<dbReference type="AlphaFoldDB" id="A0A0F6ACT9"/>
<dbReference type="PATRIC" id="fig|1129367.4.peg.2019"/>
<dbReference type="RefSeq" id="WP_046355697.1">
    <property type="nucleotide sequence ID" value="NZ_AUXW01000139.1"/>
</dbReference>
<evidence type="ECO:0000313" key="2">
    <source>
        <dbReference type="Proteomes" id="UP000033434"/>
    </source>
</evidence>
<evidence type="ECO:0000313" key="1">
    <source>
        <dbReference type="EMBL" id="KKE83963.1"/>
    </source>
</evidence>
<name>A0A0F6ACT9_9GAMM</name>
<dbReference type="EMBL" id="AUXW01000139">
    <property type="protein sequence ID" value="KKE83963.1"/>
    <property type="molecule type" value="Genomic_DNA"/>
</dbReference>
<gene>
    <name evidence="1" type="ORF">N479_11160</name>
</gene>
<organism evidence="1 2">
    <name type="scientific">Pseudoalteromonas luteoviolacea S4054</name>
    <dbReference type="NCBI Taxonomy" id="1129367"/>
    <lineage>
        <taxon>Bacteria</taxon>
        <taxon>Pseudomonadati</taxon>
        <taxon>Pseudomonadota</taxon>
        <taxon>Gammaproteobacteria</taxon>
        <taxon>Alteromonadales</taxon>
        <taxon>Pseudoalteromonadaceae</taxon>
        <taxon>Pseudoalteromonas</taxon>
    </lineage>
</organism>
<dbReference type="Gene3D" id="3.40.50.2000">
    <property type="entry name" value="Glycogen Phosphorylase B"/>
    <property type="match status" value="2"/>
</dbReference>
<accession>A0A0F6ACT9</accession>
<evidence type="ECO:0008006" key="3">
    <source>
        <dbReference type="Google" id="ProtNLM"/>
    </source>
</evidence>
<sequence>MIKQRLGDVMFSRIPVIAPQTFVNSSSKTFSYFHGISHTFLARKFSKIQPDVVHCRSYHAAWAALKVKERYQFEYKIVFDGRDMWPEEMALKNNYAQNSSDYLFLKGIEGELLSKCELSVGVSDEMCTHYQKLSAKNVQCVYLSADTDTFSSSFMREKYDSDVIRFCYVGALDEGGWHKVSELHKLYTKLKELFKKTHLTIVTTSDHGAIRAKFNDIPESEMTLTSSRSREELATILSTQHFGLMAYFSPKNNLHIALGKILLAIKTVEYLSAGLPMICNQYCGGASRLLNENDLGVSYSPEDISLEKERILSLYNLESGERCLDFARCNFNMNENAKKYLSIYQELLKPLSENADVK</sequence>
<dbReference type="Proteomes" id="UP000033434">
    <property type="component" value="Unassembled WGS sequence"/>
</dbReference>
<reference evidence="1 2" key="1">
    <citation type="journal article" date="2015" name="BMC Genomics">
        <title>Genome mining reveals unlocked bioactive potential of marine Gram-negative bacteria.</title>
        <authorList>
            <person name="Machado H."/>
            <person name="Sonnenschein E.C."/>
            <person name="Melchiorsen J."/>
            <person name="Gram L."/>
        </authorList>
    </citation>
    <scope>NUCLEOTIDE SEQUENCE [LARGE SCALE GENOMIC DNA]</scope>
    <source>
        <strain evidence="1 2">S4054</strain>
    </source>
</reference>
<proteinExistence type="predicted"/>
<dbReference type="SUPFAM" id="SSF53756">
    <property type="entry name" value="UDP-Glycosyltransferase/glycogen phosphorylase"/>
    <property type="match status" value="1"/>
</dbReference>